<dbReference type="RefSeq" id="WP_268880337.1">
    <property type="nucleotide sequence ID" value="NZ_CP114029.1"/>
</dbReference>
<protein>
    <submittedName>
        <fullName evidence="3">Tripartite tricarboxylate transporter TctB family protein</fullName>
    </submittedName>
</protein>
<feature type="transmembrane region" description="Helical" evidence="1">
    <location>
        <begin position="41"/>
        <end position="58"/>
    </location>
</feature>
<feature type="transmembrane region" description="Helical" evidence="1">
    <location>
        <begin position="118"/>
        <end position="142"/>
    </location>
</feature>
<sequence length="149" mass="15523">MATVLREKDFLAGMAFVAIGGFFAIGALDFGIGTARRMGPGYFPLVLGSVLVLVGMALSAKALWQRSGDLVGRLYLRPVISLFAAIVGFAVLLETVGLVAACLAAVLIASLASRETTLLGSLAVAVVMALGCGLLFVEFLGLPMALWRF</sequence>
<evidence type="ECO:0000259" key="2">
    <source>
        <dbReference type="Pfam" id="PF07331"/>
    </source>
</evidence>
<evidence type="ECO:0000256" key="1">
    <source>
        <dbReference type="SAM" id="Phobius"/>
    </source>
</evidence>
<dbReference type="EMBL" id="CP114029">
    <property type="protein sequence ID" value="WAP67866.1"/>
    <property type="molecule type" value="Genomic_DNA"/>
</dbReference>
<dbReference type="InterPro" id="IPR009936">
    <property type="entry name" value="DUF1468"/>
</dbReference>
<feature type="transmembrane region" description="Helical" evidence="1">
    <location>
        <begin position="79"/>
        <end position="112"/>
    </location>
</feature>
<dbReference type="Pfam" id="PF07331">
    <property type="entry name" value="TctB"/>
    <property type="match status" value="1"/>
</dbReference>
<feature type="transmembrane region" description="Helical" evidence="1">
    <location>
        <begin position="12"/>
        <end position="35"/>
    </location>
</feature>
<gene>
    <name evidence="3" type="ORF">OH818_20780</name>
</gene>
<reference evidence="3" key="1">
    <citation type="submission" date="2022-12" db="EMBL/GenBank/DDBJ databases">
        <title>Jiella pelagia sp. nov., isolated from phosphonate enriched culture of Northwest Pacific surface seawater.</title>
        <authorList>
            <person name="Shin D.Y."/>
            <person name="Hwang C.Y."/>
        </authorList>
    </citation>
    <scope>NUCLEOTIDE SEQUENCE</scope>
    <source>
        <strain evidence="3">HL-NP1</strain>
    </source>
</reference>
<feature type="domain" description="DUF1468" evidence="2">
    <location>
        <begin position="11"/>
        <end position="144"/>
    </location>
</feature>
<keyword evidence="1" id="KW-0812">Transmembrane</keyword>
<organism evidence="3 4">
    <name type="scientific">Jiella pelagia</name>
    <dbReference type="NCBI Taxonomy" id="2986949"/>
    <lineage>
        <taxon>Bacteria</taxon>
        <taxon>Pseudomonadati</taxon>
        <taxon>Pseudomonadota</taxon>
        <taxon>Alphaproteobacteria</taxon>
        <taxon>Hyphomicrobiales</taxon>
        <taxon>Aurantimonadaceae</taxon>
        <taxon>Jiella</taxon>
    </lineage>
</organism>
<dbReference type="Proteomes" id="UP001164020">
    <property type="component" value="Chromosome"/>
</dbReference>
<proteinExistence type="predicted"/>
<keyword evidence="1" id="KW-0472">Membrane</keyword>
<keyword evidence="4" id="KW-1185">Reference proteome</keyword>
<name>A0ABY7BY06_9HYPH</name>
<accession>A0ABY7BY06</accession>
<evidence type="ECO:0000313" key="4">
    <source>
        <dbReference type="Proteomes" id="UP001164020"/>
    </source>
</evidence>
<keyword evidence="1" id="KW-1133">Transmembrane helix</keyword>
<evidence type="ECO:0000313" key="3">
    <source>
        <dbReference type="EMBL" id="WAP67866.1"/>
    </source>
</evidence>